<feature type="region of interest" description="Disordered" evidence="2">
    <location>
        <begin position="163"/>
        <end position="205"/>
    </location>
</feature>
<evidence type="ECO:0000313" key="4">
    <source>
        <dbReference type="EMBL" id="KAH9329322.1"/>
    </source>
</evidence>
<dbReference type="OMA" id="RIRPQMM"/>
<feature type="compositionally biased region" description="Polar residues" evidence="2">
    <location>
        <begin position="167"/>
        <end position="183"/>
    </location>
</feature>
<dbReference type="InterPro" id="IPR040390">
    <property type="entry name" value="TIFY/JAZ"/>
</dbReference>
<evidence type="ECO:0000313" key="5">
    <source>
        <dbReference type="Proteomes" id="UP000824469"/>
    </source>
</evidence>
<gene>
    <name evidence="4" type="ORF">KI387_001430</name>
</gene>
<name>A0AA38GV24_TAXCH</name>
<sequence>MEALSIYRGGKLRVPEPRAGMQGLSWIKPEMMQQVLSSIVRPQEQIKVHSQAELMDLFRSEREHDATLPLSDRRSVSETQDKQSTTQLTIFYNGAVNVYNVSAEKGEAILQLASNNSLGKTASHIASGEIKEEILKPSARLPMARKLSLQRFLQKRKDRLSTAAPYNVTSTSNTPLNVSTSTTAKDKNSEEHVRLSLSFPSQRSC</sequence>
<organism evidence="4 5">
    <name type="scientific">Taxus chinensis</name>
    <name type="common">Chinese yew</name>
    <name type="synonym">Taxus wallichiana var. chinensis</name>
    <dbReference type="NCBI Taxonomy" id="29808"/>
    <lineage>
        <taxon>Eukaryota</taxon>
        <taxon>Viridiplantae</taxon>
        <taxon>Streptophyta</taxon>
        <taxon>Embryophyta</taxon>
        <taxon>Tracheophyta</taxon>
        <taxon>Spermatophyta</taxon>
        <taxon>Pinopsida</taxon>
        <taxon>Pinidae</taxon>
        <taxon>Conifers II</taxon>
        <taxon>Cupressales</taxon>
        <taxon>Taxaceae</taxon>
        <taxon>Taxus</taxon>
    </lineage>
</organism>
<dbReference type="PROSITE" id="PS51320">
    <property type="entry name" value="TIFY"/>
    <property type="match status" value="1"/>
</dbReference>
<accession>A0AA38GV24</accession>
<dbReference type="GO" id="GO:2000022">
    <property type="term" value="P:regulation of jasmonic acid mediated signaling pathway"/>
    <property type="evidence" value="ECO:0007669"/>
    <property type="project" value="TreeGrafter"/>
</dbReference>
<reference evidence="4 5" key="1">
    <citation type="journal article" date="2021" name="Nat. Plants">
        <title>The Taxus genome provides insights into paclitaxel biosynthesis.</title>
        <authorList>
            <person name="Xiong X."/>
            <person name="Gou J."/>
            <person name="Liao Q."/>
            <person name="Li Y."/>
            <person name="Zhou Q."/>
            <person name="Bi G."/>
            <person name="Li C."/>
            <person name="Du R."/>
            <person name="Wang X."/>
            <person name="Sun T."/>
            <person name="Guo L."/>
            <person name="Liang H."/>
            <person name="Lu P."/>
            <person name="Wu Y."/>
            <person name="Zhang Z."/>
            <person name="Ro D.K."/>
            <person name="Shang Y."/>
            <person name="Huang S."/>
            <person name="Yan J."/>
        </authorList>
    </citation>
    <scope>NUCLEOTIDE SEQUENCE [LARGE SCALE GENOMIC DNA]</scope>
    <source>
        <strain evidence="4">Ta-2019</strain>
    </source>
</reference>
<dbReference type="GO" id="GO:0005634">
    <property type="term" value="C:nucleus"/>
    <property type="evidence" value="ECO:0007669"/>
    <property type="project" value="TreeGrafter"/>
</dbReference>
<protein>
    <recommendedName>
        <fullName evidence="3">Tify domain-containing protein</fullName>
    </recommendedName>
</protein>
<dbReference type="AlphaFoldDB" id="A0AA38GV24"/>
<comment type="caution">
    <text evidence="4">The sequence shown here is derived from an EMBL/GenBank/DDBJ whole genome shotgun (WGS) entry which is preliminary data.</text>
</comment>
<evidence type="ECO:0000256" key="1">
    <source>
        <dbReference type="ARBA" id="ARBA00008614"/>
    </source>
</evidence>
<dbReference type="SMART" id="SM00979">
    <property type="entry name" value="TIFY"/>
    <property type="match status" value="1"/>
</dbReference>
<dbReference type="EMBL" id="JAHRHJ020000001">
    <property type="protein sequence ID" value="KAH9329322.1"/>
    <property type="molecule type" value="Genomic_DNA"/>
</dbReference>
<dbReference type="Pfam" id="PF09425">
    <property type="entry name" value="Jas_motif"/>
    <property type="match status" value="1"/>
</dbReference>
<proteinExistence type="inferred from homology"/>
<dbReference type="InterPro" id="IPR010399">
    <property type="entry name" value="Tify_dom"/>
</dbReference>
<dbReference type="GO" id="GO:0031347">
    <property type="term" value="P:regulation of defense response"/>
    <property type="evidence" value="ECO:0007669"/>
    <property type="project" value="TreeGrafter"/>
</dbReference>
<feature type="domain" description="Tify" evidence="3">
    <location>
        <begin position="81"/>
        <end position="115"/>
    </location>
</feature>
<dbReference type="Proteomes" id="UP000824469">
    <property type="component" value="Unassembled WGS sequence"/>
</dbReference>
<keyword evidence="5" id="KW-1185">Reference proteome</keyword>
<dbReference type="PANTHER" id="PTHR33077">
    <property type="entry name" value="PROTEIN TIFY 4A-RELATED-RELATED"/>
    <property type="match status" value="1"/>
</dbReference>
<dbReference type="GO" id="GO:0009611">
    <property type="term" value="P:response to wounding"/>
    <property type="evidence" value="ECO:0007669"/>
    <property type="project" value="TreeGrafter"/>
</dbReference>
<comment type="similarity">
    <text evidence="1">Belongs to the TIFY/JAZ family.</text>
</comment>
<evidence type="ECO:0000256" key="2">
    <source>
        <dbReference type="SAM" id="MobiDB-lite"/>
    </source>
</evidence>
<dbReference type="InterPro" id="IPR018467">
    <property type="entry name" value="CCT_CS"/>
</dbReference>
<dbReference type="PANTHER" id="PTHR33077:SF60">
    <property type="entry name" value="TIFY DOMAIN-CONTAINING PROTEIN"/>
    <property type="match status" value="1"/>
</dbReference>
<evidence type="ECO:0000259" key="3">
    <source>
        <dbReference type="PROSITE" id="PS51320"/>
    </source>
</evidence>
<dbReference type="Pfam" id="PF06200">
    <property type="entry name" value="tify"/>
    <property type="match status" value="1"/>
</dbReference>
<feature type="compositionally biased region" description="Basic and acidic residues" evidence="2">
    <location>
        <begin position="184"/>
        <end position="194"/>
    </location>
</feature>